<evidence type="ECO:0000256" key="5">
    <source>
        <dbReference type="ARBA" id="ARBA00010416"/>
    </source>
</evidence>
<comment type="similarity">
    <text evidence="14">Belongs to the aspartate/glutamate racemases family.</text>
</comment>
<evidence type="ECO:0000256" key="12">
    <source>
        <dbReference type="ARBA" id="ARBA00023316"/>
    </source>
</evidence>
<dbReference type="Gene3D" id="3.40.1190.10">
    <property type="entry name" value="Mur-like, catalytic domain"/>
    <property type="match status" value="1"/>
</dbReference>
<keyword evidence="6 15" id="KW-0963">Cytoplasm</keyword>
<evidence type="ECO:0000313" key="19">
    <source>
        <dbReference type="EMBL" id="WRP13887.1"/>
    </source>
</evidence>
<evidence type="ECO:0000256" key="10">
    <source>
        <dbReference type="ARBA" id="ARBA00022960"/>
    </source>
</evidence>
<dbReference type="InterPro" id="IPR036565">
    <property type="entry name" value="Mur-like_cat_sf"/>
</dbReference>
<dbReference type="EC" id="6.3.2.9" evidence="15"/>
<dbReference type="Gene3D" id="3.90.190.20">
    <property type="entry name" value="Mur ligase, C-terminal domain"/>
    <property type="match status" value="1"/>
</dbReference>
<dbReference type="NCBIfam" id="TIGR00067">
    <property type="entry name" value="glut_race"/>
    <property type="match status" value="1"/>
</dbReference>
<dbReference type="Gene3D" id="3.40.50.1860">
    <property type="match status" value="2"/>
</dbReference>
<dbReference type="SUPFAM" id="SSF53681">
    <property type="entry name" value="Aspartate/glutamate racemase"/>
    <property type="match status" value="2"/>
</dbReference>
<dbReference type="Pfam" id="PF02875">
    <property type="entry name" value="Mur_ligase_C"/>
    <property type="match status" value="1"/>
</dbReference>
<dbReference type="InterPro" id="IPR015942">
    <property type="entry name" value="Asp/Glu/hydantoin_racemase"/>
</dbReference>
<dbReference type="PANTHER" id="PTHR43692">
    <property type="entry name" value="UDP-N-ACETYLMURAMOYLALANINE--D-GLUTAMATE LIGASE"/>
    <property type="match status" value="1"/>
</dbReference>
<dbReference type="InterPro" id="IPR018187">
    <property type="entry name" value="Asp/Glu_racemase_AS_1"/>
</dbReference>
<evidence type="ECO:0000256" key="14">
    <source>
        <dbReference type="HAMAP-Rule" id="MF_00258"/>
    </source>
</evidence>
<protein>
    <recommendedName>
        <fullName evidence="14 15">Multifunctional fusion protein</fullName>
    </recommendedName>
    <domain>
        <recommendedName>
            <fullName evidence="15">UDP-N-acetylmuramoylalanine--D-glutamate ligase</fullName>
            <ecNumber evidence="15">6.3.2.9</ecNumber>
        </recommendedName>
        <alternativeName>
            <fullName evidence="15">D-glutamic acid-adding enzyme</fullName>
        </alternativeName>
        <alternativeName>
            <fullName evidence="15">UDP-N-acetylmuramoyl-L-alanyl-D-glutamate synthetase</fullName>
        </alternativeName>
    </domain>
    <domain>
        <recommendedName>
            <fullName evidence="14">Glutamate racemase</fullName>
            <ecNumber evidence="14">5.1.1.3</ecNumber>
        </recommendedName>
    </domain>
</protein>
<keyword evidence="12 14" id="KW-0961">Cell wall biogenesis/degradation</keyword>
<dbReference type="GO" id="GO:0008764">
    <property type="term" value="F:UDP-N-acetylmuramoylalanine-D-glutamate ligase activity"/>
    <property type="evidence" value="ECO:0007669"/>
    <property type="project" value="UniProtKB-EC"/>
</dbReference>
<keyword evidence="14" id="KW-0413">Isomerase</keyword>
<dbReference type="InterPro" id="IPR033134">
    <property type="entry name" value="Asp/Glu_racemase_AS_2"/>
</dbReference>
<keyword evidence="9 15" id="KW-0067">ATP-binding</keyword>
<comment type="function">
    <text evidence="14">Provides the (R)-glutamate required for cell wall biosynthesis.</text>
</comment>
<dbReference type="InterPro" id="IPR001920">
    <property type="entry name" value="Asp/Glu_race"/>
</dbReference>
<feature type="binding site" evidence="14">
    <location>
        <begin position="38"/>
        <end position="39"/>
    </location>
    <ligand>
        <name>substrate</name>
    </ligand>
</feature>
<comment type="pathway">
    <text evidence="4 14 16">Cell wall biogenesis; peptidoglycan biosynthesis.</text>
</comment>
<evidence type="ECO:0000256" key="7">
    <source>
        <dbReference type="ARBA" id="ARBA00022598"/>
    </source>
</evidence>
<keyword evidence="15 16" id="KW-0131">Cell cycle</keyword>
<evidence type="ECO:0000256" key="11">
    <source>
        <dbReference type="ARBA" id="ARBA00022984"/>
    </source>
</evidence>
<evidence type="ECO:0000256" key="9">
    <source>
        <dbReference type="ARBA" id="ARBA00022840"/>
    </source>
</evidence>
<dbReference type="Proteomes" id="UP001333102">
    <property type="component" value="Chromosome"/>
</dbReference>
<keyword evidence="10 14" id="KW-0133">Cell shape</keyword>
<feature type="binding site" evidence="14">
    <location>
        <begin position="70"/>
        <end position="71"/>
    </location>
    <ligand>
        <name>substrate</name>
    </ligand>
</feature>
<evidence type="ECO:0000256" key="8">
    <source>
        <dbReference type="ARBA" id="ARBA00022741"/>
    </source>
</evidence>
<dbReference type="SUPFAM" id="SSF51984">
    <property type="entry name" value="MurCD N-terminal domain"/>
    <property type="match status" value="1"/>
</dbReference>
<dbReference type="SUPFAM" id="SSF53244">
    <property type="entry name" value="MurD-like peptide ligases, peptide-binding domain"/>
    <property type="match status" value="1"/>
</dbReference>
<keyword evidence="8 15" id="KW-0547">Nucleotide-binding</keyword>
<keyword evidence="20" id="KW-1185">Reference proteome</keyword>
<feature type="binding site" evidence="14">
    <location>
        <begin position="183"/>
        <end position="184"/>
    </location>
    <ligand>
        <name>substrate</name>
    </ligand>
</feature>
<comment type="catalytic activity">
    <reaction evidence="1 14">
        <text>L-glutamate = D-glutamate</text>
        <dbReference type="Rhea" id="RHEA:12813"/>
        <dbReference type="ChEBI" id="CHEBI:29985"/>
        <dbReference type="ChEBI" id="CHEBI:29986"/>
        <dbReference type="EC" id="5.1.1.3"/>
    </reaction>
</comment>
<evidence type="ECO:0000256" key="4">
    <source>
        <dbReference type="ARBA" id="ARBA00004752"/>
    </source>
</evidence>
<comment type="subcellular location">
    <subcellularLocation>
        <location evidence="3 15 16">Cytoplasm</location>
    </subcellularLocation>
</comment>
<dbReference type="InterPro" id="IPR036615">
    <property type="entry name" value="Mur_ligase_C_dom_sf"/>
</dbReference>
<keyword evidence="7 15" id="KW-0436">Ligase</keyword>
<comment type="catalytic activity">
    <reaction evidence="13 15 16">
        <text>UDP-N-acetyl-alpha-D-muramoyl-L-alanine + D-glutamate + ATP = UDP-N-acetyl-alpha-D-muramoyl-L-alanyl-D-glutamate + ADP + phosphate + H(+)</text>
        <dbReference type="Rhea" id="RHEA:16429"/>
        <dbReference type="ChEBI" id="CHEBI:15378"/>
        <dbReference type="ChEBI" id="CHEBI:29986"/>
        <dbReference type="ChEBI" id="CHEBI:30616"/>
        <dbReference type="ChEBI" id="CHEBI:43474"/>
        <dbReference type="ChEBI" id="CHEBI:83898"/>
        <dbReference type="ChEBI" id="CHEBI:83900"/>
        <dbReference type="ChEBI" id="CHEBI:456216"/>
        <dbReference type="EC" id="6.3.2.9"/>
    </reaction>
</comment>
<dbReference type="InterPro" id="IPR004391">
    <property type="entry name" value="Glu_race"/>
</dbReference>
<evidence type="ECO:0000313" key="20">
    <source>
        <dbReference type="Proteomes" id="UP001333102"/>
    </source>
</evidence>
<keyword evidence="11 14" id="KW-0573">Peptidoglycan synthesis</keyword>
<feature type="binding site" evidence="15">
    <location>
        <begin position="413"/>
        <end position="419"/>
    </location>
    <ligand>
        <name>ATP</name>
        <dbReference type="ChEBI" id="CHEBI:30616"/>
    </ligand>
</feature>
<dbReference type="NCBIfam" id="TIGR01087">
    <property type="entry name" value="murD"/>
    <property type="match status" value="1"/>
</dbReference>
<evidence type="ECO:0000256" key="16">
    <source>
        <dbReference type="RuleBase" id="RU003664"/>
    </source>
</evidence>
<evidence type="ECO:0000256" key="2">
    <source>
        <dbReference type="ARBA" id="ARBA00002734"/>
    </source>
</evidence>
<dbReference type="Pfam" id="PF01177">
    <property type="entry name" value="Asp_Glu_race"/>
    <property type="match status" value="1"/>
</dbReference>
<feature type="active site" description="Proton donor/acceptor" evidence="14">
    <location>
        <position position="182"/>
    </location>
</feature>
<comment type="similarity">
    <text evidence="5 15">Belongs to the MurCDEF family.</text>
</comment>
<dbReference type="EMBL" id="CP141614">
    <property type="protein sequence ID" value="WRP13887.1"/>
    <property type="molecule type" value="Genomic_DNA"/>
</dbReference>
<proteinExistence type="inferred from homology"/>
<dbReference type="Gene3D" id="3.40.50.720">
    <property type="entry name" value="NAD(P)-binding Rossmann-like Domain"/>
    <property type="match status" value="1"/>
</dbReference>
<dbReference type="EC" id="5.1.1.3" evidence="14"/>
<dbReference type="PROSITE" id="PS00923">
    <property type="entry name" value="ASP_GLU_RACEMASE_1"/>
    <property type="match status" value="1"/>
</dbReference>
<dbReference type="PROSITE" id="PS00924">
    <property type="entry name" value="ASP_GLU_RACEMASE_2"/>
    <property type="match status" value="1"/>
</dbReference>
<dbReference type="PANTHER" id="PTHR43692:SF1">
    <property type="entry name" value="UDP-N-ACETYLMURAMOYLALANINE--D-GLUTAMATE LIGASE"/>
    <property type="match status" value="1"/>
</dbReference>
<dbReference type="HAMAP" id="MF_00639">
    <property type="entry name" value="MurD"/>
    <property type="match status" value="1"/>
</dbReference>
<sequence length="763" mass="80806">MIGVFDSGVGGLSVLRHLWRLAPGVPVLYVADSGRAPYGNRPPEQIRAFGIQIAAYLRRQGTRLLVVACNTSSAVALPEVQEAFGGPVVGMLEPAARAAAHRWQAPGGRVGVLATPTTVASGAYRRALAAAAPHLEVVEEACPEWAPLVEAGRFDGEAVHEAVRRHVGPLVEAGVQGVLLGCTHYPFLRPVIERVLAEEGGATAAAPEAAVLDPAEAVAAEAVRRLSQAGVAIREGEDEGPGSDRFVTSGDPDAFREALERLVGPAHRAAGRAWAGVGPVRWKGSPMAIPTRLASELPASWQGVRVAVIGLGVENLPLVRYLVAHGARVVAADRKSAEEMGPRAEALERLGVRLVLGDSYLDALQEAEVAFVTPGLPKHLPAIEAARRAGVVITGQTDLFMRLCPAPIVGITGSSGKTTTTTLVGRMLRGTGRPVFVGGNIGEPLIERLAEIGPDAWVVLELSSFQLETTGISPHVAVVTNVTPNHLDVHPSMEAYVAAKTRIVAFQGPDDVAVLNGDDPITVEMAGRTAGRVHWFGRRPRRPGAWLEGDRLVAAMTAAGPGDGGEVQELCRRDDIRLRGQHNVQNVLAAATAALCCGTPVEAIRDVARTFEGVPHRLEAVASIDGVLYVNDSIATTPARAIAGLQSFQEPIVLIAGGYDKHLPFDELARVAVERCRHVVLLGQTAGAIERALEQVREETGRAVSHERVASLEQAVAAARQVARPGDVVLLSPACASYDMFRNFEERGARFRQIVRALQEATP</sequence>
<accession>A0ABZ1BM53</accession>
<evidence type="ECO:0000256" key="3">
    <source>
        <dbReference type="ARBA" id="ARBA00004496"/>
    </source>
</evidence>
<evidence type="ECO:0000259" key="17">
    <source>
        <dbReference type="Pfam" id="PF02875"/>
    </source>
</evidence>
<dbReference type="InterPro" id="IPR013221">
    <property type="entry name" value="Mur_ligase_cen"/>
</dbReference>
<dbReference type="SUPFAM" id="SSF53623">
    <property type="entry name" value="MurD-like peptide ligases, catalytic domain"/>
    <property type="match status" value="1"/>
</dbReference>
<organism evidence="19 20">
    <name type="scientific">Geochorda subterranea</name>
    <dbReference type="NCBI Taxonomy" id="3109564"/>
    <lineage>
        <taxon>Bacteria</taxon>
        <taxon>Bacillati</taxon>
        <taxon>Bacillota</taxon>
        <taxon>Limnochordia</taxon>
        <taxon>Limnochordales</taxon>
        <taxon>Geochordaceae</taxon>
        <taxon>Geochorda</taxon>
    </lineage>
</organism>
<keyword evidence="15 16" id="KW-0132">Cell division</keyword>
<evidence type="ECO:0000256" key="15">
    <source>
        <dbReference type="HAMAP-Rule" id="MF_00639"/>
    </source>
</evidence>
<dbReference type="Pfam" id="PF08245">
    <property type="entry name" value="Mur_ligase_M"/>
    <property type="match status" value="1"/>
</dbReference>
<feature type="domain" description="Mur ligase central" evidence="18">
    <location>
        <begin position="411"/>
        <end position="594"/>
    </location>
</feature>
<name>A0ABZ1BM53_9FIRM</name>
<feature type="binding site" evidence="14">
    <location>
        <begin position="6"/>
        <end position="7"/>
    </location>
    <ligand>
        <name>substrate</name>
    </ligand>
</feature>
<dbReference type="RefSeq" id="WP_324668149.1">
    <property type="nucleotide sequence ID" value="NZ_CP141614.1"/>
</dbReference>
<gene>
    <name evidence="15 19" type="primary">murD</name>
    <name evidence="14" type="synonym">murI</name>
    <name evidence="19" type="ORF">VLY81_10670</name>
</gene>
<comment type="function">
    <text evidence="2 15 16">Cell wall formation. Catalyzes the addition of glutamate to the nucleotide precursor UDP-N-acetylmuramoyl-L-alanine (UMA).</text>
</comment>
<dbReference type="InterPro" id="IPR004101">
    <property type="entry name" value="Mur_ligase_C"/>
</dbReference>
<feature type="active site" description="Proton donor/acceptor" evidence="14">
    <location>
        <position position="69"/>
    </location>
</feature>
<dbReference type="InterPro" id="IPR005762">
    <property type="entry name" value="MurD"/>
</dbReference>
<dbReference type="HAMAP" id="MF_00258">
    <property type="entry name" value="Glu_racemase"/>
    <property type="match status" value="1"/>
</dbReference>
<feature type="domain" description="Mur ligase C-terminal" evidence="17">
    <location>
        <begin position="616"/>
        <end position="735"/>
    </location>
</feature>
<reference evidence="20" key="1">
    <citation type="submission" date="2023-12" db="EMBL/GenBank/DDBJ databases">
        <title>Novel isolates from deep terrestrial aquifers shed light on the physiology and ecology of the class Limnochordia.</title>
        <authorList>
            <person name="Karnachuk O.V."/>
            <person name="Lukina A.P."/>
            <person name="Avakyan M.R."/>
            <person name="Kadnikov V."/>
            <person name="Begmatov S."/>
            <person name="Beletsky A.V."/>
            <person name="Mardanov A.V."/>
            <person name="Ravin N.V."/>
        </authorList>
    </citation>
    <scope>NUCLEOTIDE SEQUENCE [LARGE SCALE GENOMIC DNA]</scope>
    <source>
        <strain evidence="20">LN</strain>
    </source>
</reference>
<evidence type="ECO:0000256" key="6">
    <source>
        <dbReference type="ARBA" id="ARBA00022490"/>
    </source>
</evidence>
<dbReference type="Pfam" id="PF21799">
    <property type="entry name" value="MurD-like_N"/>
    <property type="match status" value="1"/>
</dbReference>
<evidence type="ECO:0000256" key="13">
    <source>
        <dbReference type="ARBA" id="ARBA00047632"/>
    </source>
</evidence>
<evidence type="ECO:0000259" key="18">
    <source>
        <dbReference type="Pfam" id="PF08245"/>
    </source>
</evidence>
<evidence type="ECO:0000256" key="1">
    <source>
        <dbReference type="ARBA" id="ARBA00001602"/>
    </source>
</evidence>